<feature type="compositionally biased region" description="Low complexity" evidence="8">
    <location>
        <begin position="73"/>
        <end position="88"/>
    </location>
</feature>
<dbReference type="VEuPathDB" id="FungiDB:H257_02209"/>
<feature type="transmembrane region" description="Helical" evidence="9">
    <location>
        <begin position="528"/>
        <end position="547"/>
    </location>
</feature>
<organism evidence="10">
    <name type="scientific">Aphanomyces astaci</name>
    <name type="common">Crayfish plague agent</name>
    <dbReference type="NCBI Taxonomy" id="112090"/>
    <lineage>
        <taxon>Eukaryota</taxon>
        <taxon>Sar</taxon>
        <taxon>Stramenopiles</taxon>
        <taxon>Oomycota</taxon>
        <taxon>Saprolegniomycetes</taxon>
        <taxon>Saprolegniales</taxon>
        <taxon>Verrucalvaceae</taxon>
        <taxon>Aphanomyces</taxon>
    </lineage>
</organism>
<dbReference type="OrthoDB" id="248903at2759"/>
<evidence type="ECO:0000256" key="8">
    <source>
        <dbReference type="SAM" id="MobiDB-lite"/>
    </source>
</evidence>
<feature type="compositionally biased region" description="Basic and acidic residues" evidence="8">
    <location>
        <begin position="28"/>
        <end position="48"/>
    </location>
</feature>
<protein>
    <recommendedName>
        <fullName evidence="11">Golgin-84</fullName>
    </recommendedName>
</protein>
<evidence type="ECO:0000256" key="1">
    <source>
        <dbReference type="ARBA" id="ARBA00004194"/>
    </source>
</evidence>
<name>W4H6P5_APHAT</name>
<comment type="subcellular location">
    <subcellularLocation>
        <location evidence="1">Golgi apparatus membrane</location>
        <topology evidence="1">Single-pass membrane protein</topology>
    </subcellularLocation>
</comment>
<evidence type="ECO:0000256" key="5">
    <source>
        <dbReference type="ARBA" id="ARBA00023054"/>
    </source>
</evidence>
<dbReference type="AlphaFoldDB" id="W4H6P5"/>
<keyword evidence="2 9" id="KW-0812">Transmembrane</keyword>
<keyword evidence="5 7" id="KW-0175">Coiled coil</keyword>
<evidence type="ECO:0000256" key="3">
    <source>
        <dbReference type="ARBA" id="ARBA00022989"/>
    </source>
</evidence>
<dbReference type="GO" id="GO:0007030">
    <property type="term" value="P:Golgi organization"/>
    <property type="evidence" value="ECO:0007669"/>
    <property type="project" value="InterPro"/>
</dbReference>
<dbReference type="PANTHER" id="PTHR13815:SF7">
    <property type="entry name" value="GOLGIN SUBFAMILY A MEMBER 5"/>
    <property type="match status" value="1"/>
</dbReference>
<evidence type="ECO:0000313" key="10">
    <source>
        <dbReference type="EMBL" id="ETV87251.1"/>
    </source>
</evidence>
<evidence type="ECO:0000256" key="2">
    <source>
        <dbReference type="ARBA" id="ARBA00022692"/>
    </source>
</evidence>
<keyword evidence="3 9" id="KW-1133">Transmembrane helix</keyword>
<dbReference type="InterPro" id="IPR019177">
    <property type="entry name" value="Golgin_subfamily_A_member_5"/>
</dbReference>
<dbReference type="Pfam" id="PF09787">
    <property type="entry name" value="Golgin_A5"/>
    <property type="match status" value="1"/>
</dbReference>
<evidence type="ECO:0000256" key="7">
    <source>
        <dbReference type="SAM" id="Coils"/>
    </source>
</evidence>
<accession>W4H6P5</accession>
<gene>
    <name evidence="10" type="ORF">H257_02209</name>
</gene>
<evidence type="ECO:0008006" key="11">
    <source>
        <dbReference type="Google" id="ProtNLM"/>
    </source>
</evidence>
<reference evidence="10" key="1">
    <citation type="submission" date="2013-12" db="EMBL/GenBank/DDBJ databases">
        <title>The Genome Sequence of Aphanomyces astaci APO3.</title>
        <authorList>
            <consortium name="The Broad Institute Genomics Platform"/>
            <person name="Russ C."/>
            <person name="Tyler B."/>
            <person name="van West P."/>
            <person name="Dieguez-Uribeondo J."/>
            <person name="Young S.K."/>
            <person name="Zeng Q."/>
            <person name="Gargeya S."/>
            <person name="Fitzgerald M."/>
            <person name="Abouelleil A."/>
            <person name="Alvarado L."/>
            <person name="Chapman S.B."/>
            <person name="Gainer-Dewar J."/>
            <person name="Goldberg J."/>
            <person name="Griggs A."/>
            <person name="Gujja S."/>
            <person name="Hansen M."/>
            <person name="Howarth C."/>
            <person name="Imamovic A."/>
            <person name="Ireland A."/>
            <person name="Larimer J."/>
            <person name="McCowan C."/>
            <person name="Murphy C."/>
            <person name="Pearson M."/>
            <person name="Poon T.W."/>
            <person name="Priest M."/>
            <person name="Roberts A."/>
            <person name="Saif S."/>
            <person name="Shea T."/>
            <person name="Sykes S."/>
            <person name="Wortman J."/>
            <person name="Nusbaum C."/>
            <person name="Birren B."/>
        </authorList>
    </citation>
    <scope>NUCLEOTIDE SEQUENCE [LARGE SCALE GENOMIC DNA]</scope>
    <source>
        <strain evidence="10">APO3</strain>
    </source>
</reference>
<keyword evidence="6 9" id="KW-0472">Membrane</keyword>
<feature type="coiled-coil region" evidence="7">
    <location>
        <begin position="236"/>
        <end position="295"/>
    </location>
</feature>
<dbReference type="STRING" id="112090.W4H6P5"/>
<sequence>MSWLSNSLQLAGELLESVDQKASGKLKQRGEERKKPKQVSEEAWEVKHVSGGGYVDTAQQQQLQVSTEFDPLSRSSSSMQLAAAASPSNGGPDADAFSEWSEVDTESNSGLIMFDEPPLSSSSSSRSHPLPPLPADMQTMKSETLRLRRENSKLRNDLSAVERQLANSTEQLAVCQDELEALDKECTDKITSLERQIGQLGCDKAADEAHFVAALGVKDAHVLTLEGHLTASKHAIQAHVAEIATLKQSIEDLTHTKDQAWTHAASGEAQLEQRVASLLAELTEASAAHVQLKKEYADSKQSMYARQCALEATNAELTTQVATLQHASTEPTVSSQTKNRPLQEAQDMLASTKKQLHEECRKAMHQAQEISKLTADMTALQAMLVHKEASHHAAVLSLQKELHEARTARPSAGTAPVLTTTTAAAAAVPDGQMQAMTRRLLEKQEQLDAVRSRYTTLEVRFNDLKAAKDAQDKNDDLELNIRTGRTPRGGHHGLRPRHAPHKIAAVEAADRWLLSVGRFLRAYPEARLGLLGYLVLLHLWAFVILGFHTSHLSDEVKAKATP</sequence>
<feature type="coiled-coil region" evidence="7">
    <location>
        <begin position="137"/>
        <end position="185"/>
    </location>
</feature>
<dbReference type="RefSeq" id="XP_009824050.1">
    <property type="nucleotide sequence ID" value="XM_009825748.1"/>
</dbReference>
<dbReference type="GO" id="GO:0031985">
    <property type="term" value="C:Golgi cisterna"/>
    <property type="evidence" value="ECO:0007669"/>
    <property type="project" value="TreeGrafter"/>
</dbReference>
<dbReference type="GeneID" id="20804205"/>
<dbReference type="PANTHER" id="PTHR13815">
    <property type="entry name" value="GOLGIN-84"/>
    <property type="match status" value="1"/>
</dbReference>
<dbReference type="Gene3D" id="1.10.287.1490">
    <property type="match status" value="1"/>
</dbReference>
<keyword evidence="4" id="KW-0333">Golgi apparatus</keyword>
<proteinExistence type="predicted"/>
<evidence type="ECO:0000256" key="6">
    <source>
        <dbReference type="ARBA" id="ARBA00023136"/>
    </source>
</evidence>
<feature type="region of interest" description="Disordered" evidence="8">
    <location>
        <begin position="19"/>
        <end position="137"/>
    </location>
</feature>
<feature type="compositionally biased region" description="Polar residues" evidence="8">
    <location>
        <begin position="57"/>
        <end position="67"/>
    </location>
</feature>
<evidence type="ECO:0000256" key="4">
    <source>
        <dbReference type="ARBA" id="ARBA00023034"/>
    </source>
</evidence>
<dbReference type="GO" id="GO:0000301">
    <property type="term" value="P:retrograde transport, vesicle recycling within Golgi"/>
    <property type="evidence" value="ECO:0007669"/>
    <property type="project" value="TreeGrafter"/>
</dbReference>
<evidence type="ECO:0000256" key="9">
    <source>
        <dbReference type="SAM" id="Phobius"/>
    </source>
</evidence>
<feature type="compositionally biased region" description="Low complexity" evidence="8">
    <location>
        <begin position="117"/>
        <end position="128"/>
    </location>
</feature>
<dbReference type="GO" id="GO:0000139">
    <property type="term" value="C:Golgi membrane"/>
    <property type="evidence" value="ECO:0007669"/>
    <property type="project" value="UniProtKB-SubCell"/>
</dbReference>
<dbReference type="EMBL" id="KI913116">
    <property type="protein sequence ID" value="ETV87251.1"/>
    <property type="molecule type" value="Genomic_DNA"/>
</dbReference>